<feature type="non-terminal residue" evidence="4">
    <location>
        <position position="287"/>
    </location>
</feature>
<protein>
    <recommendedName>
        <fullName evidence="3">Aminotransferase class V domain-containing protein</fullName>
    </recommendedName>
</protein>
<keyword evidence="2" id="KW-0663">Pyridoxal phosphate</keyword>
<comment type="caution">
    <text evidence="4">The sequence shown here is derived from an EMBL/GenBank/DDBJ whole genome shotgun (WGS) entry which is preliminary data.</text>
</comment>
<dbReference type="EMBL" id="JANEYF010002073">
    <property type="protein sequence ID" value="KAJ8951774.1"/>
    <property type="molecule type" value="Genomic_DNA"/>
</dbReference>
<dbReference type="PANTHER" id="PTHR21152">
    <property type="entry name" value="AMINOTRANSFERASE CLASS V"/>
    <property type="match status" value="1"/>
</dbReference>
<dbReference type="InterPro" id="IPR015421">
    <property type="entry name" value="PyrdxlP-dep_Trfase_major"/>
</dbReference>
<dbReference type="AlphaFoldDB" id="A0AAV8YMG2"/>
<name>A0AAV8YMG2_9CUCU</name>
<gene>
    <name evidence="4" type="ORF">NQ314_007642</name>
</gene>
<dbReference type="GO" id="GO:0005777">
    <property type="term" value="C:peroxisome"/>
    <property type="evidence" value="ECO:0007669"/>
    <property type="project" value="TreeGrafter"/>
</dbReference>
<dbReference type="InterPro" id="IPR015422">
    <property type="entry name" value="PyrdxlP-dep_Trfase_small"/>
</dbReference>
<evidence type="ECO:0000256" key="2">
    <source>
        <dbReference type="ARBA" id="ARBA00022898"/>
    </source>
</evidence>
<proteinExistence type="predicted"/>
<dbReference type="Gene3D" id="3.90.1150.10">
    <property type="entry name" value="Aspartate Aminotransferase, domain 1"/>
    <property type="match status" value="2"/>
</dbReference>
<feature type="domain" description="Aminotransferase class V" evidence="3">
    <location>
        <begin position="13"/>
        <end position="237"/>
    </location>
</feature>
<dbReference type="SUPFAM" id="SSF53383">
    <property type="entry name" value="PLP-dependent transferases"/>
    <property type="match status" value="1"/>
</dbReference>
<keyword evidence="5" id="KW-1185">Reference proteome</keyword>
<dbReference type="InterPro" id="IPR015424">
    <property type="entry name" value="PyrdxlP-dep_Trfase"/>
</dbReference>
<evidence type="ECO:0000313" key="5">
    <source>
        <dbReference type="Proteomes" id="UP001162156"/>
    </source>
</evidence>
<evidence type="ECO:0000313" key="4">
    <source>
        <dbReference type="EMBL" id="KAJ8951774.1"/>
    </source>
</evidence>
<dbReference type="GO" id="GO:0008453">
    <property type="term" value="F:alanine-glyoxylate transaminase activity"/>
    <property type="evidence" value="ECO:0007669"/>
    <property type="project" value="TreeGrafter"/>
</dbReference>
<dbReference type="InterPro" id="IPR000192">
    <property type="entry name" value="Aminotrans_V_dom"/>
</dbReference>
<dbReference type="GO" id="GO:0004760">
    <property type="term" value="F:L-serine-pyruvate transaminase activity"/>
    <property type="evidence" value="ECO:0007669"/>
    <property type="project" value="TreeGrafter"/>
</dbReference>
<comment type="cofactor">
    <cofactor evidence="1">
        <name>pyridoxal 5'-phosphate</name>
        <dbReference type="ChEBI" id="CHEBI:597326"/>
    </cofactor>
</comment>
<dbReference type="Pfam" id="PF00266">
    <property type="entry name" value="Aminotran_5"/>
    <property type="match status" value="1"/>
</dbReference>
<dbReference type="Gene3D" id="3.40.640.10">
    <property type="entry name" value="Type I PLP-dependent aspartate aminotransferase-like (Major domain)"/>
    <property type="match status" value="1"/>
</dbReference>
<evidence type="ECO:0000259" key="3">
    <source>
        <dbReference type="Pfam" id="PF00266"/>
    </source>
</evidence>
<dbReference type="GO" id="GO:0019265">
    <property type="term" value="P:glycine biosynthetic process, by transamination of glyoxylate"/>
    <property type="evidence" value="ECO:0007669"/>
    <property type="project" value="TreeGrafter"/>
</dbReference>
<organism evidence="4 5">
    <name type="scientific">Rhamnusium bicolor</name>
    <dbReference type="NCBI Taxonomy" id="1586634"/>
    <lineage>
        <taxon>Eukaryota</taxon>
        <taxon>Metazoa</taxon>
        <taxon>Ecdysozoa</taxon>
        <taxon>Arthropoda</taxon>
        <taxon>Hexapoda</taxon>
        <taxon>Insecta</taxon>
        <taxon>Pterygota</taxon>
        <taxon>Neoptera</taxon>
        <taxon>Endopterygota</taxon>
        <taxon>Coleoptera</taxon>
        <taxon>Polyphaga</taxon>
        <taxon>Cucujiformia</taxon>
        <taxon>Chrysomeloidea</taxon>
        <taxon>Cerambycidae</taxon>
        <taxon>Lepturinae</taxon>
        <taxon>Rhagiini</taxon>
        <taxon>Rhamnusium</taxon>
    </lineage>
</organism>
<evidence type="ECO:0000256" key="1">
    <source>
        <dbReference type="ARBA" id="ARBA00001933"/>
    </source>
</evidence>
<dbReference type="PANTHER" id="PTHR21152:SF40">
    <property type="entry name" value="ALANINE--GLYOXYLATE AMINOTRANSFERASE"/>
    <property type="match status" value="1"/>
</dbReference>
<reference evidence="4" key="1">
    <citation type="journal article" date="2023" name="Insect Mol. Biol.">
        <title>Genome sequencing provides insights into the evolution of gene families encoding plant cell wall-degrading enzymes in longhorned beetles.</title>
        <authorList>
            <person name="Shin N.R."/>
            <person name="Okamura Y."/>
            <person name="Kirsch R."/>
            <person name="Pauchet Y."/>
        </authorList>
    </citation>
    <scope>NUCLEOTIDE SEQUENCE</scope>
    <source>
        <strain evidence="4">RBIC_L_NR</strain>
    </source>
</reference>
<accession>A0AAV8YMG2</accession>
<sequence>MLKYVYQTSNPLTLVAQTSGNGGNETMVTNLADPGETIIVAVAGIWGLKVVDMGRRYKLNVIQLTKNPGEIYTFEELEDQIIEHKAVALFVTQGESSGGVLQPLDGLGEICHKHNCLLAVDAVVSVGIVPLFVDRWKIDAVCGGSQKGIGAPAGMCLLSFSPRAHKKMLEKKHPPPYIFDMISLGNVWKCFETTHSYHYTYGTPMLAAVRQALVEICEEGLESVWERHKKCSDLFYQYEIEFGFGIGPSADKAIRVGFMAQNAKPEIVEHFVIALEDGIKYCRLNEN</sequence>
<dbReference type="Proteomes" id="UP001162156">
    <property type="component" value="Unassembled WGS sequence"/>
</dbReference>